<evidence type="ECO:0000313" key="2">
    <source>
        <dbReference type="EMBL" id="MBY8882318.1"/>
    </source>
</evidence>
<keyword evidence="3" id="KW-1185">Reference proteome</keyword>
<dbReference type="Proteomes" id="UP000778578">
    <property type="component" value="Unassembled WGS sequence"/>
</dbReference>
<feature type="region of interest" description="Disordered" evidence="1">
    <location>
        <begin position="49"/>
        <end position="77"/>
    </location>
</feature>
<gene>
    <name evidence="2" type="ORF">K7862_32485</name>
</gene>
<dbReference type="EMBL" id="JAINZZ010000069">
    <property type="protein sequence ID" value="MBY8882318.1"/>
    <property type="molecule type" value="Genomic_DNA"/>
</dbReference>
<dbReference type="PROSITE" id="PS51257">
    <property type="entry name" value="PROKAR_LIPOPROTEIN"/>
    <property type="match status" value="1"/>
</dbReference>
<accession>A0ABS7QH79</accession>
<proteinExistence type="predicted"/>
<protein>
    <submittedName>
        <fullName evidence="2">Uncharacterized protein</fullName>
    </submittedName>
</protein>
<organism evidence="2 3">
    <name type="scientific">Actinacidiphila acidipaludis</name>
    <dbReference type="NCBI Taxonomy" id="2873382"/>
    <lineage>
        <taxon>Bacteria</taxon>
        <taxon>Bacillati</taxon>
        <taxon>Actinomycetota</taxon>
        <taxon>Actinomycetes</taxon>
        <taxon>Kitasatosporales</taxon>
        <taxon>Streptomycetaceae</taxon>
        <taxon>Actinacidiphila</taxon>
    </lineage>
</organism>
<sequence length="246" mass="28312">MDLIRLLVVLAVAAAACTGWRLFRYPGGWAYAFSRSHAADRADLDQARHRAGELDRASKKERKEARRQLERERQRHHQRLRAIEQRIDRLREPPRGTAVTSFGGLTLHAHSVTVDGREIPLAGLKFRVEHTKHHHALHVTQPGGRVRVQRYPRADHDEDAVRRFAVLLEDAAADENAFRLRCDAQLAEAAEELARAQGDTRAQDEARARITEIEQRQARDTRRHTAQKELDAARDRWHDLTGRRPR</sequence>
<name>A0ABS7QH79_9ACTN</name>
<comment type="caution">
    <text evidence="2">The sequence shown here is derived from an EMBL/GenBank/DDBJ whole genome shotgun (WGS) entry which is preliminary data.</text>
</comment>
<dbReference type="RefSeq" id="WP_222968543.1">
    <property type="nucleotide sequence ID" value="NZ_JAINZZ010000069.1"/>
</dbReference>
<feature type="region of interest" description="Disordered" evidence="1">
    <location>
        <begin position="194"/>
        <end position="246"/>
    </location>
</feature>
<evidence type="ECO:0000256" key="1">
    <source>
        <dbReference type="SAM" id="MobiDB-lite"/>
    </source>
</evidence>
<feature type="compositionally biased region" description="Basic and acidic residues" evidence="1">
    <location>
        <begin position="226"/>
        <end position="246"/>
    </location>
</feature>
<feature type="compositionally biased region" description="Basic and acidic residues" evidence="1">
    <location>
        <begin position="49"/>
        <end position="73"/>
    </location>
</feature>
<feature type="compositionally biased region" description="Basic and acidic residues" evidence="1">
    <location>
        <begin position="201"/>
        <end position="220"/>
    </location>
</feature>
<reference evidence="2 3" key="1">
    <citation type="submission" date="2021-08" db="EMBL/GenBank/DDBJ databases">
        <title>WGS of actinomycetes from Thailand.</title>
        <authorList>
            <person name="Thawai C."/>
        </authorList>
    </citation>
    <scope>NUCLEOTIDE SEQUENCE [LARGE SCALE GENOMIC DNA]</scope>
    <source>
        <strain evidence="2 3">PLK6-54</strain>
    </source>
</reference>
<evidence type="ECO:0000313" key="3">
    <source>
        <dbReference type="Proteomes" id="UP000778578"/>
    </source>
</evidence>